<dbReference type="Pfam" id="PF00672">
    <property type="entry name" value="HAMP"/>
    <property type="match status" value="1"/>
</dbReference>
<dbReference type="EC" id="2.7.13.3" evidence="3"/>
<keyword evidence="8 13" id="KW-0418">Kinase</keyword>
<dbReference type="PRINTS" id="PR00344">
    <property type="entry name" value="BCTRLSENSOR"/>
</dbReference>
<dbReference type="Pfam" id="PF02518">
    <property type="entry name" value="HATPase_c"/>
    <property type="match status" value="1"/>
</dbReference>
<evidence type="ECO:0000256" key="8">
    <source>
        <dbReference type="ARBA" id="ARBA00022777"/>
    </source>
</evidence>
<evidence type="ECO:0000313" key="14">
    <source>
        <dbReference type="Proteomes" id="UP000062519"/>
    </source>
</evidence>
<evidence type="ECO:0000256" key="3">
    <source>
        <dbReference type="ARBA" id="ARBA00012438"/>
    </source>
</evidence>
<comment type="catalytic activity">
    <reaction evidence="1">
        <text>ATP + protein L-histidine = ADP + protein N-phospho-L-histidine.</text>
        <dbReference type="EC" id="2.7.13.3"/>
    </reaction>
</comment>
<dbReference type="PANTHER" id="PTHR44936">
    <property type="entry name" value="SENSOR PROTEIN CREC"/>
    <property type="match status" value="1"/>
</dbReference>
<dbReference type="EMBL" id="CP013387">
    <property type="protein sequence ID" value="AOJ04288.1"/>
    <property type="molecule type" value="Genomic_DNA"/>
</dbReference>
<dbReference type="InterPro" id="IPR003594">
    <property type="entry name" value="HATPase_dom"/>
</dbReference>
<evidence type="ECO:0000259" key="12">
    <source>
        <dbReference type="PROSITE" id="PS50885"/>
    </source>
</evidence>
<keyword evidence="10" id="KW-1133">Transmembrane helix</keyword>
<dbReference type="PROSITE" id="PS50109">
    <property type="entry name" value="HIS_KIN"/>
    <property type="match status" value="1"/>
</dbReference>
<evidence type="ECO:0000256" key="5">
    <source>
        <dbReference type="ARBA" id="ARBA00022553"/>
    </source>
</evidence>
<dbReference type="InterPro" id="IPR003660">
    <property type="entry name" value="HAMP_dom"/>
</dbReference>
<dbReference type="InterPro" id="IPR003661">
    <property type="entry name" value="HisK_dim/P_dom"/>
</dbReference>
<keyword evidence="14" id="KW-1185">Reference proteome</keyword>
<feature type="domain" description="HAMP" evidence="12">
    <location>
        <begin position="154"/>
        <end position="206"/>
    </location>
</feature>
<evidence type="ECO:0000256" key="2">
    <source>
        <dbReference type="ARBA" id="ARBA00004651"/>
    </source>
</evidence>
<dbReference type="SUPFAM" id="SSF55874">
    <property type="entry name" value="ATPase domain of HSP90 chaperone/DNA topoisomerase II/histidine kinase"/>
    <property type="match status" value="1"/>
</dbReference>
<keyword evidence="4" id="KW-1003">Cell membrane</keyword>
<dbReference type="InterPro" id="IPR050980">
    <property type="entry name" value="2C_sensor_his_kinase"/>
</dbReference>
<keyword evidence="10" id="KW-0812">Transmembrane</keyword>
<sequence length="442" mass="48796">MLRSLVRLYLVVVICAAAAIIFINTSFDRFFYARISSAARETLATYAFVLNDYLERHPGPERKHALSELAKHGDEGFEFISMDDARKLLSAEQRRDLDRGEIAISYDGKNYFMPLVDGTVLHAHPNEPPSLDIQISAYLTVALATLLAVALWIHYHWRDLRKLEAAARAFGGGRLSTRAQLSRKSNIYGLSQQFNDMAQRIEASIQRQREMMHGISHELKTPLARLEFGLALLASPDATGRMHERQEALRRDVRELDELVTELLTIGRLEQGEGHLVLMPVTVAELVDSVAGSVANDIADRRLTFDVSIHGAPACHVCDAKLVARALLNLIRNGMRYAETTISLQAAPGEAGALVLTVDDDGPGIPAADRDRVFEPFHRLDSSRDRQTGGFGLGLTIVRRVALAHGGDVRLGDAPIGGARFAITLPALEVPAREQMARERVT</sequence>
<dbReference type="InterPro" id="IPR036097">
    <property type="entry name" value="HisK_dim/P_sf"/>
</dbReference>
<dbReference type="PANTHER" id="PTHR44936:SF10">
    <property type="entry name" value="SENSOR PROTEIN RSTB"/>
    <property type="match status" value="1"/>
</dbReference>
<proteinExistence type="predicted"/>
<dbReference type="SMART" id="SM00304">
    <property type="entry name" value="HAMP"/>
    <property type="match status" value="1"/>
</dbReference>
<feature type="transmembrane region" description="Helical" evidence="10">
    <location>
        <begin position="135"/>
        <end position="153"/>
    </location>
</feature>
<dbReference type="CDD" id="cd06225">
    <property type="entry name" value="HAMP"/>
    <property type="match status" value="1"/>
</dbReference>
<gene>
    <name evidence="13" type="ORF">WS70_20760</name>
</gene>
<dbReference type="SMART" id="SM00387">
    <property type="entry name" value="HATPase_c"/>
    <property type="match status" value="1"/>
</dbReference>
<feature type="transmembrane region" description="Helical" evidence="10">
    <location>
        <begin position="7"/>
        <end position="27"/>
    </location>
</feature>
<dbReference type="InterPro" id="IPR036890">
    <property type="entry name" value="HATPase_C_sf"/>
</dbReference>
<evidence type="ECO:0000256" key="9">
    <source>
        <dbReference type="ARBA" id="ARBA00022840"/>
    </source>
</evidence>
<dbReference type="GO" id="GO:0005524">
    <property type="term" value="F:ATP binding"/>
    <property type="evidence" value="ECO:0007669"/>
    <property type="project" value="UniProtKB-KW"/>
</dbReference>
<dbReference type="GO" id="GO:0000155">
    <property type="term" value="F:phosphorelay sensor kinase activity"/>
    <property type="evidence" value="ECO:0007669"/>
    <property type="project" value="InterPro"/>
</dbReference>
<dbReference type="Gene3D" id="1.10.287.130">
    <property type="match status" value="1"/>
</dbReference>
<name>A0A1B4FKV1_9BURK</name>
<dbReference type="InterPro" id="IPR004358">
    <property type="entry name" value="Sig_transdc_His_kin-like_C"/>
</dbReference>
<evidence type="ECO:0000256" key="6">
    <source>
        <dbReference type="ARBA" id="ARBA00022679"/>
    </source>
</evidence>
<dbReference type="SMART" id="SM00388">
    <property type="entry name" value="HisKA"/>
    <property type="match status" value="1"/>
</dbReference>
<dbReference type="InterPro" id="IPR005467">
    <property type="entry name" value="His_kinase_dom"/>
</dbReference>
<accession>A0A1B4FKV1</accession>
<keyword evidence="5" id="KW-0597">Phosphoprotein</keyword>
<evidence type="ECO:0000259" key="11">
    <source>
        <dbReference type="PROSITE" id="PS50109"/>
    </source>
</evidence>
<dbReference type="SUPFAM" id="SSF47384">
    <property type="entry name" value="Homodimeric domain of signal transducing histidine kinase"/>
    <property type="match status" value="1"/>
</dbReference>
<dbReference type="KEGG" id="buu:WS70_20760"/>
<keyword evidence="9" id="KW-0067">ATP-binding</keyword>
<evidence type="ECO:0000256" key="4">
    <source>
        <dbReference type="ARBA" id="ARBA00022475"/>
    </source>
</evidence>
<keyword evidence="6" id="KW-0808">Transferase</keyword>
<dbReference type="GO" id="GO:0005886">
    <property type="term" value="C:plasma membrane"/>
    <property type="evidence" value="ECO:0007669"/>
    <property type="project" value="UniProtKB-SubCell"/>
</dbReference>
<evidence type="ECO:0000256" key="7">
    <source>
        <dbReference type="ARBA" id="ARBA00022741"/>
    </source>
</evidence>
<dbReference type="PROSITE" id="PS50885">
    <property type="entry name" value="HAMP"/>
    <property type="match status" value="1"/>
</dbReference>
<dbReference type="AlphaFoldDB" id="A0A1B4FKV1"/>
<keyword evidence="7" id="KW-0547">Nucleotide-binding</keyword>
<reference evidence="13 14" key="1">
    <citation type="submission" date="2015-12" db="EMBL/GenBank/DDBJ databases">
        <title>Diversity of Burkholderia near neighbor genomes.</title>
        <authorList>
            <person name="Sahl J."/>
            <person name="Wagner D."/>
            <person name="Keim P."/>
        </authorList>
    </citation>
    <scope>NUCLEOTIDE SEQUENCE [LARGE SCALE GENOMIC DNA]</scope>
    <source>
        <strain evidence="13 14">BDU6</strain>
    </source>
</reference>
<dbReference type="Pfam" id="PF00512">
    <property type="entry name" value="HisKA"/>
    <property type="match status" value="1"/>
</dbReference>
<keyword evidence="10" id="KW-0472">Membrane</keyword>
<dbReference type="Gene3D" id="3.30.565.10">
    <property type="entry name" value="Histidine kinase-like ATPase, C-terminal domain"/>
    <property type="match status" value="1"/>
</dbReference>
<feature type="domain" description="Histidine kinase" evidence="11">
    <location>
        <begin position="214"/>
        <end position="429"/>
    </location>
</feature>
<organism evidence="13 14">
    <name type="scientific">Burkholderia mayonis</name>
    <dbReference type="NCBI Taxonomy" id="1385591"/>
    <lineage>
        <taxon>Bacteria</taxon>
        <taxon>Pseudomonadati</taxon>
        <taxon>Pseudomonadota</taxon>
        <taxon>Betaproteobacteria</taxon>
        <taxon>Burkholderiales</taxon>
        <taxon>Burkholderiaceae</taxon>
        <taxon>Burkholderia</taxon>
        <taxon>pseudomallei group</taxon>
    </lineage>
</organism>
<dbReference type="Proteomes" id="UP000062519">
    <property type="component" value="Chromosome 2"/>
</dbReference>
<comment type="subcellular location">
    <subcellularLocation>
        <location evidence="2">Cell membrane</location>
        <topology evidence="2">Multi-pass membrane protein</topology>
    </subcellularLocation>
</comment>
<evidence type="ECO:0000313" key="13">
    <source>
        <dbReference type="EMBL" id="AOJ04288.1"/>
    </source>
</evidence>
<evidence type="ECO:0000256" key="1">
    <source>
        <dbReference type="ARBA" id="ARBA00000085"/>
    </source>
</evidence>
<dbReference type="CDD" id="cd00082">
    <property type="entry name" value="HisKA"/>
    <property type="match status" value="1"/>
</dbReference>
<protein>
    <recommendedName>
        <fullName evidence="3">histidine kinase</fullName>
        <ecNumber evidence="3">2.7.13.3</ecNumber>
    </recommendedName>
</protein>
<evidence type="ECO:0000256" key="10">
    <source>
        <dbReference type="SAM" id="Phobius"/>
    </source>
</evidence>
<dbReference type="RefSeq" id="WP_059469627.1">
    <property type="nucleotide sequence ID" value="NZ_CP013387.1"/>
</dbReference>